<dbReference type="AlphaFoldDB" id="A0A8K0TJL2"/>
<dbReference type="PANTHER" id="PTHR12905:SF0">
    <property type="entry name" value="CALCINEURIN-LIKE PHOSPHOESTERASE DOMAIN-CONTAINING PROTEIN"/>
    <property type="match status" value="1"/>
</dbReference>
<dbReference type="Gene3D" id="3.60.21.10">
    <property type="match status" value="1"/>
</dbReference>
<evidence type="ECO:0000313" key="2">
    <source>
        <dbReference type="EMBL" id="KAH7368705.1"/>
    </source>
</evidence>
<keyword evidence="3" id="KW-1185">Reference proteome</keyword>
<dbReference type="Proteomes" id="UP000813385">
    <property type="component" value="Unassembled WGS sequence"/>
</dbReference>
<proteinExistence type="predicted"/>
<dbReference type="GO" id="GO:0016787">
    <property type="term" value="F:hydrolase activity"/>
    <property type="evidence" value="ECO:0007669"/>
    <property type="project" value="InterPro"/>
</dbReference>
<dbReference type="PANTHER" id="PTHR12905">
    <property type="entry name" value="METALLOPHOSPHOESTERASE"/>
    <property type="match status" value="1"/>
</dbReference>
<evidence type="ECO:0000259" key="1">
    <source>
        <dbReference type="Pfam" id="PF00149"/>
    </source>
</evidence>
<organism evidence="2 3">
    <name type="scientific">Plectosphaerella cucumerina</name>
    <dbReference type="NCBI Taxonomy" id="40658"/>
    <lineage>
        <taxon>Eukaryota</taxon>
        <taxon>Fungi</taxon>
        <taxon>Dikarya</taxon>
        <taxon>Ascomycota</taxon>
        <taxon>Pezizomycotina</taxon>
        <taxon>Sordariomycetes</taxon>
        <taxon>Hypocreomycetidae</taxon>
        <taxon>Glomerellales</taxon>
        <taxon>Plectosphaerellaceae</taxon>
        <taxon>Plectosphaerella</taxon>
    </lineage>
</organism>
<sequence>MDQPGEPSEIKTRILIISDTHGLDLPALSSGPAVDVAIHCGDLTDESKLIEYETLIRLLNRINAPLKLVIGGNHDFTLYTPAFERLIAEARRFSTEFITKEEVEREYGATGQAAALFKDAAASGIILLDEGTHTFDLANGARLTVFASSFTPSKTASMGFQYVVSTGVSSKTPSGPLYSDGHPWPIPKGTDIVMTHGPPLGVFDLNHSKKRIGSDALFAAVAEARPRLHCFGHIHESWGARVVAWRSVKSHGDFLPSHLTHIDNGESRIIESLACRPVSRFATKVDPTKSSSKNTSSSNQLSREDLLANEIARIQAHKQAGAVLTSVSKEDETPLDVGEQTLFVNASIKGTFQLPWVIDIDLPRARKE</sequence>
<protein>
    <submittedName>
        <fullName evidence="2">Ser/Thr protein phosphatase family protein</fullName>
    </submittedName>
</protein>
<dbReference type="SUPFAM" id="SSF56300">
    <property type="entry name" value="Metallo-dependent phosphatases"/>
    <property type="match status" value="1"/>
</dbReference>
<name>A0A8K0TJL2_9PEZI</name>
<dbReference type="InterPro" id="IPR051693">
    <property type="entry name" value="UPF0046_metallophosphoest"/>
</dbReference>
<dbReference type="EMBL" id="JAGPXD010000002">
    <property type="protein sequence ID" value="KAH7368705.1"/>
    <property type="molecule type" value="Genomic_DNA"/>
</dbReference>
<dbReference type="Pfam" id="PF00149">
    <property type="entry name" value="Metallophos"/>
    <property type="match status" value="1"/>
</dbReference>
<comment type="caution">
    <text evidence="2">The sequence shown here is derived from an EMBL/GenBank/DDBJ whole genome shotgun (WGS) entry which is preliminary data.</text>
</comment>
<dbReference type="InterPro" id="IPR029052">
    <property type="entry name" value="Metallo-depent_PP-like"/>
</dbReference>
<dbReference type="CDD" id="cd07379">
    <property type="entry name" value="MPP_239FB"/>
    <property type="match status" value="1"/>
</dbReference>
<dbReference type="OrthoDB" id="630188at2759"/>
<accession>A0A8K0TJL2</accession>
<feature type="domain" description="Calcineurin-like phosphoesterase" evidence="1">
    <location>
        <begin position="13"/>
        <end position="236"/>
    </location>
</feature>
<dbReference type="InterPro" id="IPR004843">
    <property type="entry name" value="Calcineurin-like_PHP"/>
</dbReference>
<evidence type="ECO:0000313" key="3">
    <source>
        <dbReference type="Proteomes" id="UP000813385"/>
    </source>
</evidence>
<gene>
    <name evidence="2" type="ORF">B0T11DRAFT_316802</name>
</gene>
<reference evidence="2" key="1">
    <citation type="journal article" date="2021" name="Nat. Commun.">
        <title>Genetic determinants of endophytism in the Arabidopsis root mycobiome.</title>
        <authorList>
            <person name="Mesny F."/>
            <person name="Miyauchi S."/>
            <person name="Thiergart T."/>
            <person name="Pickel B."/>
            <person name="Atanasova L."/>
            <person name="Karlsson M."/>
            <person name="Huettel B."/>
            <person name="Barry K.W."/>
            <person name="Haridas S."/>
            <person name="Chen C."/>
            <person name="Bauer D."/>
            <person name="Andreopoulos W."/>
            <person name="Pangilinan J."/>
            <person name="LaButti K."/>
            <person name="Riley R."/>
            <person name="Lipzen A."/>
            <person name="Clum A."/>
            <person name="Drula E."/>
            <person name="Henrissat B."/>
            <person name="Kohler A."/>
            <person name="Grigoriev I.V."/>
            <person name="Martin F.M."/>
            <person name="Hacquard S."/>
        </authorList>
    </citation>
    <scope>NUCLEOTIDE SEQUENCE</scope>
    <source>
        <strain evidence="2">MPI-CAGE-AT-0016</strain>
    </source>
</reference>